<keyword evidence="2" id="KW-1185">Reference proteome</keyword>
<evidence type="ECO:0008006" key="3">
    <source>
        <dbReference type="Google" id="ProtNLM"/>
    </source>
</evidence>
<dbReference type="InterPro" id="IPR019410">
    <property type="entry name" value="Methyltransf_16"/>
</dbReference>
<sequence>MDIGSLFASEIQYEEELVMGLKLKLKPRDSGQLDTEMHLTLWPSAEKLCSLIPTLIPPTSSILELGAGTGLVGLFTAKTFPGSTVLITDGNTESVDLIQENIEANSLNARSSHFLWGESAGSFDVILGSDVIYDKDFIHPLLRTISLSLNSHGFSILANHTIRFNPLQRLFFEVAARVGLEVETIESNPIYIVRLTLKSN</sequence>
<proteinExistence type="predicted"/>
<organism evidence="1 2">
    <name type="scientific">Blepharisma stoltei</name>
    <dbReference type="NCBI Taxonomy" id="1481888"/>
    <lineage>
        <taxon>Eukaryota</taxon>
        <taxon>Sar</taxon>
        <taxon>Alveolata</taxon>
        <taxon>Ciliophora</taxon>
        <taxon>Postciliodesmatophora</taxon>
        <taxon>Heterotrichea</taxon>
        <taxon>Heterotrichida</taxon>
        <taxon>Blepharismidae</taxon>
        <taxon>Blepharisma</taxon>
    </lineage>
</organism>
<name>A0AAU9JSX0_9CILI</name>
<dbReference type="PANTHER" id="PTHR14614">
    <property type="entry name" value="HEPATOCELLULAR CARCINOMA-ASSOCIATED ANTIGEN"/>
    <property type="match status" value="1"/>
</dbReference>
<reference evidence="1" key="1">
    <citation type="submission" date="2021-09" db="EMBL/GenBank/DDBJ databases">
        <authorList>
            <consortium name="AG Swart"/>
            <person name="Singh M."/>
            <person name="Singh A."/>
            <person name="Seah K."/>
            <person name="Emmerich C."/>
        </authorList>
    </citation>
    <scope>NUCLEOTIDE SEQUENCE</scope>
    <source>
        <strain evidence="1">ATCC30299</strain>
    </source>
</reference>
<comment type="caution">
    <text evidence="1">The sequence shown here is derived from an EMBL/GenBank/DDBJ whole genome shotgun (WGS) entry which is preliminary data.</text>
</comment>
<dbReference type="AlphaFoldDB" id="A0AAU9JSX0"/>
<accession>A0AAU9JSX0</accession>
<dbReference type="EMBL" id="CAJZBQ010000045">
    <property type="protein sequence ID" value="CAG9328206.1"/>
    <property type="molecule type" value="Genomic_DNA"/>
</dbReference>
<dbReference type="SUPFAM" id="SSF53335">
    <property type="entry name" value="S-adenosyl-L-methionine-dependent methyltransferases"/>
    <property type="match status" value="1"/>
</dbReference>
<protein>
    <recommendedName>
        <fullName evidence="3">Methyltransferase domain-containing protein</fullName>
    </recommendedName>
</protein>
<evidence type="ECO:0000313" key="1">
    <source>
        <dbReference type="EMBL" id="CAG9328206.1"/>
    </source>
</evidence>
<dbReference type="Pfam" id="PF10294">
    <property type="entry name" value="Methyltransf_16"/>
    <property type="match status" value="1"/>
</dbReference>
<dbReference type="CDD" id="cd02440">
    <property type="entry name" value="AdoMet_MTases"/>
    <property type="match status" value="1"/>
</dbReference>
<dbReference type="InterPro" id="IPR029063">
    <property type="entry name" value="SAM-dependent_MTases_sf"/>
</dbReference>
<dbReference type="Proteomes" id="UP001162131">
    <property type="component" value="Unassembled WGS sequence"/>
</dbReference>
<evidence type="ECO:0000313" key="2">
    <source>
        <dbReference type="Proteomes" id="UP001162131"/>
    </source>
</evidence>
<dbReference type="Gene3D" id="3.40.50.150">
    <property type="entry name" value="Vaccinia Virus protein VP39"/>
    <property type="match status" value="1"/>
</dbReference>
<gene>
    <name evidence="1" type="ORF">BSTOLATCC_MIC45661</name>
</gene>